<protein>
    <recommendedName>
        <fullName evidence="5">60 kDa chaperonin</fullName>
    </recommendedName>
</protein>
<dbReference type="PRINTS" id="PR00298">
    <property type="entry name" value="CHAPERONIN60"/>
</dbReference>
<proteinExistence type="inferred from homology"/>
<dbReference type="RefSeq" id="WP_348758601.1">
    <property type="nucleotide sequence ID" value="NZ_OZ026884.1"/>
</dbReference>
<dbReference type="SUPFAM" id="SSF52029">
    <property type="entry name" value="GroEL apical domain-like"/>
    <property type="match status" value="1"/>
</dbReference>
<evidence type="ECO:0000313" key="6">
    <source>
        <dbReference type="EMBL" id="CAL1239002.1"/>
    </source>
</evidence>
<sequence length="555" mass="58575">MSKRVVFDGAARAGMLKGVDILGRAVEATYGYHGPCVMVEHRTRGLAPVFTRDGVTVANAVVLKDRLAELGARMLRDVANGVARQAGDGTTTAVVLARAIARGMWKSLSAGADPLRLKQGMEGAVDWVVSDLRSRALPVVGERVAQVAEVSMRRDGAVGRLLQEAFAAVGQDGVVTVAPGFGRADRWELVEGFRYEAGVWSPYLVTDGGPLVAARVLIYHGTVTDFVDLVPILEQVREAGQALVLVCEGMEERPLRSLALNVRRGTFRALAVKAPGLGDRRRDWLDDLAVATGARVLVPELGDRLDRVRLADLGFAGKVVADADTTTLIQGGGDRAAIARRIAGLRKEAEVIRALGPGEGSPTGKRHDLDDLEARIAALGGRIATVYIGGVSEAEVKERLQRAENARRSVLAALEEGVVPGGGVGLLHARAALARLGFSDPDRQRGAAIIGTALEQPFRLLVAHAGQAPDSALARVQAAGHPHWGFDAASGEFCDLVERGVLDPLKTLRLALTQAAGVVGTVLASGVVVMGETAGLPDLGFSPEWAAATREDPRR</sequence>
<dbReference type="SUPFAM" id="SSF54849">
    <property type="entry name" value="GroEL-intermediate domain like"/>
    <property type="match status" value="1"/>
</dbReference>
<dbReference type="NCBIfam" id="NF009487">
    <property type="entry name" value="PRK12849.1"/>
    <property type="match status" value="1"/>
</dbReference>
<evidence type="ECO:0000256" key="5">
    <source>
        <dbReference type="RuleBase" id="RU000419"/>
    </source>
</evidence>
<dbReference type="InterPro" id="IPR027413">
    <property type="entry name" value="GROEL-like_equatorial_sf"/>
</dbReference>
<comment type="function">
    <text evidence="5">Together with its co-chaperonin GroES, plays an essential role in assisting protein folding. The GroEL-GroES system forms a nano-cage that allows encapsulation of the non-native substrate proteins and provides a physical environment optimized to promote and accelerate protein folding.</text>
</comment>
<accession>A0ABM9NEX3</accession>
<evidence type="ECO:0000313" key="7">
    <source>
        <dbReference type="Proteomes" id="UP001497493"/>
    </source>
</evidence>
<keyword evidence="7" id="KW-1185">Reference proteome</keyword>
<name>A0ABM9NEX3_9GAMM</name>
<dbReference type="InterPro" id="IPR027410">
    <property type="entry name" value="TCP-1-like_intermed_sf"/>
</dbReference>
<dbReference type="SUPFAM" id="SSF48592">
    <property type="entry name" value="GroEL equatorial domain-like"/>
    <property type="match status" value="1"/>
</dbReference>
<evidence type="ECO:0000256" key="1">
    <source>
        <dbReference type="ARBA" id="ARBA00006607"/>
    </source>
</evidence>
<dbReference type="PANTHER" id="PTHR45633">
    <property type="entry name" value="60 KDA HEAT SHOCK PROTEIN, MITOCHONDRIAL"/>
    <property type="match status" value="1"/>
</dbReference>
<dbReference type="Gene3D" id="3.50.7.10">
    <property type="entry name" value="GroEL"/>
    <property type="match status" value="1"/>
</dbReference>
<evidence type="ECO:0000256" key="2">
    <source>
        <dbReference type="ARBA" id="ARBA00023186"/>
    </source>
</evidence>
<dbReference type="NCBIfam" id="NF000592">
    <property type="entry name" value="PRK00013.1"/>
    <property type="match status" value="1"/>
</dbReference>
<evidence type="ECO:0000256" key="3">
    <source>
        <dbReference type="ARBA" id="ARBA00023235"/>
    </source>
</evidence>
<keyword evidence="3" id="KW-0413">Isomerase</keyword>
<dbReference type="InterPro" id="IPR001844">
    <property type="entry name" value="Cpn60/GroEL"/>
</dbReference>
<dbReference type="Proteomes" id="UP001497493">
    <property type="component" value="Chromosome"/>
</dbReference>
<dbReference type="InterPro" id="IPR002423">
    <property type="entry name" value="Cpn60/GroEL/TCP-1"/>
</dbReference>
<evidence type="ECO:0000256" key="4">
    <source>
        <dbReference type="RuleBase" id="RU000418"/>
    </source>
</evidence>
<dbReference type="Gene3D" id="3.30.260.10">
    <property type="entry name" value="TCP-1-like chaperonin intermediate domain"/>
    <property type="match status" value="1"/>
</dbReference>
<dbReference type="EMBL" id="OZ026884">
    <property type="protein sequence ID" value="CAL1239002.1"/>
    <property type="molecule type" value="Genomic_DNA"/>
</dbReference>
<comment type="similarity">
    <text evidence="1 4">Belongs to the chaperonin (HSP60) family.</text>
</comment>
<gene>
    <name evidence="6" type="primary">groL</name>
    <name evidence="6" type="ORF">MECH1_V1_0221</name>
</gene>
<dbReference type="Gene3D" id="1.10.560.10">
    <property type="entry name" value="GroEL-like equatorial domain"/>
    <property type="match status" value="1"/>
</dbReference>
<dbReference type="Pfam" id="PF00118">
    <property type="entry name" value="Cpn60_TCP1"/>
    <property type="match status" value="2"/>
</dbReference>
<keyword evidence="2" id="KW-0143">Chaperone</keyword>
<organism evidence="6 7">
    <name type="scientific">Candidatus Methylocalor cossyra</name>
    <dbReference type="NCBI Taxonomy" id="3108543"/>
    <lineage>
        <taxon>Bacteria</taxon>
        <taxon>Pseudomonadati</taxon>
        <taxon>Pseudomonadota</taxon>
        <taxon>Gammaproteobacteria</taxon>
        <taxon>Methylococcales</taxon>
        <taxon>Methylococcaceae</taxon>
        <taxon>Candidatus Methylocalor</taxon>
    </lineage>
</organism>
<comment type="subunit">
    <text evidence="5">Forms a cylinder of 14 subunits composed of two heptameric rings stacked back-to-back. Interacts with the co-chaperonin GroES.</text>
</comment>
<reference evidence="6 7" key="1">
    <citation type="submission" date="2024-04" db="EMBL/GenBank/DDBJ databases">
        <authorList>
            <person name="Cremers G."/>
        </authorList>
    </citation>
    <scope>NUCLEOTIDE SEQUENCE [LARGE SCALE GENOMIC DNA]</scope>
    <source>
        <strain evidence="6">MeCH1-AG</strain>
    </source>
</reference>
<dbReference type="InterPro" id="IPR027409">
    <property type="entry name" value="GroEL-like_apical_dom_sf"/>
</dbReference>